<organism evidence="1 2">
    <name type="scientific">Araneus ventricosus</name>
    <name type="common">Orbweaver spider</name>
    <name type="synonym">Epeira ventricosa</name>
    <dbReference type="NCBI Taxonomy" id="182803"/>
    <lineage>
        <taxon>Eukaryota</taxon>
        <taxon>Metazoa</taxon>
        <taxon>Ecdysozoa</taxon>
        <taxon>Arthropoda</taxon>
        <taxon>Chelicerata</taxon>
        <taxon>Arachnida</taxon>
        <taxon>Araneae</taxon>
        <taxon>Araneomorphae</taxon>
        <taxon>Entelegynae</taxon>
        <taxon>Araneoidea</taxon>
        <taxon>Araneidae</taxon>
        <taxon>Araneus</taxon>
    </lineage>
</organism>
<dbReference type="EMBL" id="BGPR01011619">
    <property type="protein sequence ID" value="GBN52177.1"/>
    <property type="molecule type" value="Genomic_DNA"/>
</dbReference>
<evidence type="ECO:0000313" key="2">
    <source>
        <dbReference type="Proteomes" id="UP000499080"/>
    </source>
</evidence>
<comment type="caution">
    <text evidence="1">The sequence shown here is derived from an EMBL/GenBank/DDBJ whole genome shotgun (WGS) entry which is preliminary data.</text>
</comment>
<protein>
    <submittedName>
        <fullName evidence="1">Uncharacterized protein</fullName>
    </submittedName>
</protein>
<dbReference type="AlphaFoldDB" id="A0A4Y2PPK6"/>
<evidence type="ECO:0000313" key="1">
    <source>
        <dbReference type="EMBL" id="GBN52177.1"/>
    </source>
</evidence>
<keyword evidence="2" id="KW-1185">Reference proteome</keyword>
<name>A0A4Y2PPK6_ARAVE</name>
<accession>A0A4Y2PPK6</accession>
<reference evidence="1 2" key="1">
    <citation type="journal article" date="2019" name="Sci. Rep.">
        <title>Orb-weaving spider Araneus ventricosus genome elucidates the spidroin gene catalogue.</title>
        <authorList>
            <person name="Kono N."/>
            <person name="Nakamura H."/>
            <person name="Ohtoshi R."/>
            <person name="Moran D.A.P."/>
            <person name="Shinohara A."/>
            <person name="Yoshida Y."/>
            <person name="Fujiwara M."/>
            <person name="Mori M."/>
            <person name="Tomita M."/>
            <person name="Arakawa K."/>
        </authorList>
    </citation>
    <scope>NUCLEOTIDE SEQUENCE [LARGE SCALE GENOMIC DNA]</scope>
</reference>
<dbReference type="Proteomes" id="UP000499080">
    <property type="component" value="Unassembled WGS sequence"/>
</dbReference>
<sequence>MDEKPEMFRSRRIDCVYYARTWNSFEFKKCCDKLEEQTLVLMVDNGLSTRNTNEYLSMLKDQIVSFLSNVKEAKQLCCPHSFSMTETSAEITLQTLVDHTVSRICHIEFVTEKLRFVHK</sequence>
<proteinExistence type="predicted"/>
<gene>
    <name evidence="1" type="ORF">AVEN_216700_1</name>
</gene>